<keyword evidence="1" id="KW-0732">Signal</keyword>
<dbReference type="RefSeq" id="WP_153421699.1">
    <property type="nucleotide sequence ID" value="NZ_WFLM01000007.1"/>
</dbReference>
<evidence type="ECO:0000313" key="3">
    <source>
        <dbReference type="Proteomes" id="UP000437748"/>
    </source>
</evidence>
<dbReference type="OrthoDB" id="5296667at2"/>
<feature type="chain" id="PRO_5026876477" evidence="1">
    <location>
        <begin position="25"/>
        <end position="265"/>
    </location>
</feature>
<evidence type="ECO:0000256" key="1">
    <source>
        <dbReference type="SAM" id="SignalP"/>
    </source>
</evidence>
<dbReference type="EMBL" id="WFLM01000007">
    <property type="protein sequence ID" value="KAB8036230.1"/>
    <property type="molecule type" value="Genomic_DNA"/>
</dbReference>
<dbReference type="SUPFAM" id="SSF53850">
    <property type="entry name" value="Periplasmic binding protein-like II"/>
    <property type="match status" value="1"/>
</dbReference>
<organism evidence="2 3">
    <name type="scientific">Silvanigrella paludirubra</name>
    <dbReference type="NCBI Taxonomy" id="2499159"/>
    <lineage>
        <taxon>Bacteria</taxon>
        <taxon>Pseudomonadati</taxon>
        <taxon>Bdellovibrionota</taxon>
        <taxon>Oligoflexia</taxon>
        <taxon>Silvanigrellales</taxon>
        <taxon>Silvanigrellaceae</taxon>
        <taxon>Silvanigrella</taxon>
    </lineage>
</organism>
<comment type="caution">
    <text evidence="2">The sequence shown here is derived from an EMBL/GenBank/DDBJ whole genome shotgun (WGS) entry which is preliminary data.</text>
</comment>
<reference evidence="2 3" key="1">
    <citation type="submission" date="2019-10" db="EMBL/GenBank/DDBJ databases">
        <title>New species of Slilvanegrellaceae.</title>
        <authorList>
            <person name="Pitt A."/>
            <person name="Hahn M.W."/>
        </authorList>
    </citation>
    <scope>NUCLEOTIDE SEQUENCE [LARGE SCALE GENOMIC DNA]</scope>
    <source>
        <strain evidence="2 3">SP-Ram-0.45-NSY-1</strain>
    </source>
</reference>
<accession>A0A6N6VT39</accession>
<dbReference type="Gene3D" id="3.40.190.10">
    <property type="entry name" value="Periplasmic binding protein-like II"/>
    <property type="match status" value="2"/>
</dbReference>
<keyword evidence="3" id="KW-1185">Reference proteome</keyword>
<dbReference type="AlphaFoldDB" id="A0A6N6VT39"/>
<evidence type="ECO:0000313" key="2">
    <source>
        <dbReference type="EMBL" id="KAB8036230.1"/>
    </source>
</evidence>
<name>A0A6N6VT39_9BACT</name>
<dbReference type="Proteomes" id="UP000437748">
    <property type="component" value="Unassembled WGS sequence"/>
</dbReference>
<dbReference type="PANTHER" id="PTHR35936">
    <property type="entry name" value="MEMBRANE-BOUND LYTIC MUREIN TRANSGLYCOSYLASE F"/>
    <property type="match status" value="1"/>
</dbReference>
<protein>
    <submittedName>
        <fullName evidence="2">Transporter substrate-binding domain-containing protein</fullName>
    </submittedName>
</protein>
<proteinExistence type="predicted"/>
<feature type="signal peptide" evidence="1">
    <location>
        <begin position="1"/>
        <end position="24"/>
    </location>
</feature>
<sequence length="265" mass="31009">MNFNSFFKKILILKLLQLSFSVYADNKEIKLVTLEWEPYVGPNLKKQGFVSELIRTALKKEGYTLKLEFMPWARALEQAEKSIDGVDGIMPKYYDKSILDKFIYSDSFFESTDGFYIKKSDKNKINYKYYKNDLNKTYDLLKIFKFGICRGYKNEDIFDSRNDLVKIDSTSDELNLINLVLGKVDLVFTDKSVAKFHIRNNQTLVDNLNNLEFLEPEIAKHQLFIAFSKKSKDIELKVKAFNKGLKSLIKEGKIKILKKDFDDFK</sequence>
<dbReference type="PANTHER" id="PTHR35936:SF25">
    <property type="entry name" value="ABC TRANSPORTER SUBSTRATE-BINDING PROTEIN"/>
    <property type="match status" value="1"/>
</dbReference>
<gene>
    <name evidence="2" type="ORF">GCL60_15700</name>
</gene>